<feature type="region of interest" description="Disordered" evidence="2">
    <location>
        <begin position="513"/>
        <end position="627"/>
    </location>
</feature>
<dbReference type="Proteomes" id="UP000748531">
    <property type="component" value="Unassembled WGS sequence"/>
</dbReference>
<feature type="coiled-coil region" evidence="1">
    <location>
        <begin position="168"/>
        <end position="287"/>
    </location>
</feature>
<dbReference type="AlphaFoldDB" id="A0A8J4SYH9"/>
<feature type="compositionally biased region" description="Polar residues" evidence="2">
    <location>
        <begin position="560"/>
        <end position="571"/>
    </location>
</feature>
<evidence type="ECO:0000256" key="2">
    <source>
        <dbReference type="SAM" id="MobiDB-lite"/>
    </source>
</evidence>
<reference evidence="3" key="1">
    <citation type="submission" date="2019-05" db="EMBL/GenBank/DDBJ databases">
        <title>Annotation for the trematode Paragonimus heterotremus.</title>
        <authorList>
            <person name="Choi Y.-J."/>
        </authorList>
    </citation>
    <scope>NUCLEOTIDE SEQUENCE</scope>
    <source>
        <strain evidence="3">LC</strain>
    </source>
</reference>
<feature type="coiled-coil region" evidence="1">
    <location>
        <begin position="368"/>
        <end position="423"/>
    </location>
</feature>
<accession>A0A8J4SYH9</accession>
<evidence type="ECO:0000313" key="3">
    <source>
        <dbReference type="EMBL" id="KAF5401636.1"/>
    </source>
</evidence>
<dbReference type="OrthoDB" id="6235552at2759"/>
<sequence length="732" mass="81735">MSDMELFESPNTSCIQPSSDYFLAQHIDSEFCSTMSTVTEIRGDMVRLAKLIESDETLSTTNPTACELRAFETKSPNYSALTESVKTCVADAIELIMNSRRQTDATLQDVEATIMETELFNRQQLEAERDMWLKCNERLADSPARPPTSLLDQTAVFELLERNMVASVDEIEKIKVQCEAELQETKRHAEDVELQLQRAKAESVRLNVELDRVNRERESETEELRATCSQLECDKQRLEHELNRSEAESVRLTLEMSRIRQVYEGESEELRATCSRLEDDVKRWGQKWQHSEARVADLEQELKAVHAIVREIVEHHIPAHLFPLTRDPLPRLAEAWNTILKRCPWIFSAIADENHNPSSALPNPVSLMIKQKLLIENLTLERNNAQDKLHRATEELTVLQKVRDELEKSLEAATLQAQTDKSEIGKLKQNITRYRGYIRQFLSLNLTAPVHSEPVTPCPADSQSSVTSIATSASMDNSSATVQSVASTSPLTSPSPLLSRMGAVVSAIVTAISPHRGRPSPHEPLPTVSRNPTDQRQQPQQVVHSLGLRHSDHSPKLSVPNPSNIKTSTNPFAIPSLPRSSNQPLGKRRPLGELPFMISEEGNSGDSRQLPIPVSEPTGTAEHATSNAITGSKQSKLFDLESDSLLPTNPLAESTGRPFRRPPLPATADTKRTRIDQVAPVARHADKPVIAEIKPVASRSDWSRPRSQPLLNVPAPVTQKTTQPEPTECRPS</sequence>
<feature type="compositionally biased region" description="Polar residues" evidence="2">
    <location>
        <begin position="528"/>
        <end position="543"/>
    </location>
</feature>
<feature type="region of interest" description="Disordered" evidence="2">
    <location>
        <begin position="647"/>
        <end position="672"/>
    </location>
</feature>
<evidence type="ECO:0000313" key="4">
    <source>
        <dbReference type="Proteomes" id="UP000748531"/>
    </source>
</evidence>
<feature type="region of interest" description="Disordered" evidence="2">
    <location>
        <begin position="695"/>
        <end position="732"/>
    </location>
</feature>
<evidence type="ECO:0000256" key="1">
    <source>
        <dbReference type="SAM" id="Coils"/>
    </source>
</evidence>
<dbReference type="EMBL" id="LUCH01002338">
    <property type="protein sequence ID" value="KAF5401636.1"/>
    <property type="molecule type" value="Genomic_DNA"/>
</dbReference>
<protein>
    <submittedName>
        <fullName evidence="3">Uncharacterized protein</fullName>
    </submittedName>
</protein>
<keyword evidence="4" id="KW-1185">Reference proteome</keyword>
<keyword evidence="1" id="KW-0175">Coiled coil</keyword>
<name>A0A8J4SYH9_9TREM</name>
<organism evidence="3 4">
    <name type="scientific">Paragonimus heterotremus</name>
    <dbReference type="NCBI Taxonomy" id="100268"/>
    <lineage>
        <taxon>Eukaryota</taxon>
        <taxon>Metazoa</taxon>
        <taxon>Spiralia</taxon>
        <taxon>Lophotrochozoa</taxon>
        <taxon>Platyhelminthes</taxon>
        <taxon>Trematoda</taxon>
        <taxon>Digenea</taxon>
        <taxon>Plagiorchiida</taxon>
        <taxon>Troglotremata</taxon>
        <taxon>Troglotrematidae</taxon>
        <taxon>Paragonimus</taxon>
    </lineage>
</organism>
<proteinExistence type="predicted"/>
<comment type="caution">
    <text evidence="3">The sequence shown here is derived from an EMBL/GenBank/DDBJ whole genome shotgun (WGS) entry which is preliminary data.</text>
</comment>
<gene>
    <name evidence="3" type="ORF">PHET_04821</name>
</gene>